<accession>A0A1B5KV21</accession>
<sequence>MNISSIATYRTTIKPSETRRPRSDTLLSLLAVCYNTKVFMTVCTLLFSKLFLTGCGACEYLGQVGKGFRNTVQLATMLSTNQPLIVGSRQSLRFSGISVSVDPDVPSCARADVTTLDTAHMPKYFWYDAM</sequence>
<organism evidence="1 2">
    <name type="scientific">Ustilaginoidea virens</name>
    <name type="common">Rice false smut fungus</name>
    <name type="synonym">Villosiclava virens</name>
    <dbReference type="NCBI Taxonomy" id="1159556"/>
    <lineage>
        <taxon>Eukaryota</taxon>
        <taxon>Fungi</taxon>
        <taxon>Dikarya</taxon>
        <taxon>Ascomycota</taxon>
        <taxon>Pezizomycotina</taxon>
        <taxon>Sordariomycetes</taxon>
        <taxon>Hypocreomycetidae</taxon>
        <taxon>Hypocreales</taxon>
        <taxon>Clavicipitaceae</taxon>
        <taxon>Ustilaginoidea</taxon>
    </lineage>
</organism>
<comment type="caution">
    <text evidence="1">The sequence shown here is derived from an EMBL/GenBank/DDBJ whole genome shotgun (WGS) entry which is preliminary data.</text>
</comment>
<protein>
    <submittedName>
        <fullName evidence="1">Uncharacterized protein</fullName>
    </submittedName>
</protein>
<dbReference type="AlphaFoldDB" id="A0A1B5KV21"/>
<dbReference type="Proteomes" id="UP000054053">
    <property type="component" value="Unassembled WGS sequence"/>
</dbReference>
<evidence type="ECO:0000313" key="2">
    <source>
        <dbReference type="Proteomes" id="UP000054053"/>
    </source>
</evidence>
<evidence type="ECO:0000313" key="1">
    <source>
        <dbReference type="EMBL" id="GAO14844.1"/>
    </source>
</evidence>
<dbReference type="EMBL" id="BBTG02000002">
    <property type="protein sequence ID" value="GAO14844.1"/>
    <property type="molecule type" value="Genomic_DNA"/>
</dbReference>
<proteinExistence type="predicted"/>
<name>A0A1B5KV21_USTVR</name>
<reference evidence="2" key="1">
    <citation type="journal article" date="2016" name="Genome Announc.">
        <title>Genome sequence of Ustilaginoidea virens IPU010, a rice pathogenic fungus causing false smut.</title>
        <authorList>
            <person name="Kumagai T."/>
            <person name="Ishii T."/>
            <person name="Terai G."/>
            <person name="Umemura M."/>
            <person name="Machida M."/>
            <person name="Asai K."/>
        </authorList>
    </citation>
    <scope>NUCLEOTIDE SEQUENCE [LARGE SCALE GENOMIC DNA]</scope>
    <source>
        <strain evidence="2">IPU010</strain>
    </source>
</reference>
<gene>
    <name evidence="1" type="ORF">UVI_02005710</name>
</gene>